<dbReference type="Proteomes" id="UP000077684">
    <property type="component" value="Unassembled WGS sequence"/>
</dbReference>
<gene>
    <name evidence="1" type="ORF">A4X06_0g9472</name>
</gene>
<dbReference type="AlphaFoldDB" id="A0A8X7MJ16"/>
<organism evidence="1 2">
    <name type="scientific">Tilletia controversa</name>
    <name type="common">dwarf bunt fungus</name>
    <dbReference type="NCBI Taxonomy" id="13291"/>
    <lineage>
        <taxon>Eukaryota</taxon>
        <taxon>Fungi</taxon>
        <taxon>Dikarya</taxon>
        <taxon>Basidiomycota</taxon>
        <taxon>Ustilaginomycotina</taxon>
        <taxon>Exobasidiomycetes</taxon>
        <taxon>Tilletiales</taxon>
        <taxon>Tilletiaceae</taxon>
        <taxon>Tilletia</taxon>
    </lineage>
</organism>
<dbReference type="Gene3D" id="3.40.50.12780">
    <property type="entry name" value="N-terminal domain of ligase-like"/>
    <property type="match status" value="1"/>
</dbReference>
<dbReference type="EMBL" id="LWDE02002835">
    <property type="protein sequence ID" value="KAE8236674.1"/>
    <property type="molecule type" value="Genomic_DNA"/>
</dbReference>
<dbReference type="InterPro" id="IPR042099">
    <property type="entry name" value="ANL_N_sf"/>
</dbReference>
<keyword evidence="2" id="KW-1185">Reference proteome</keyword>
<reference evidence="1" key="1">
    <citation type="submission" date="2016-04" db="EMBL/GenBank/DDBJ databases">
        <authorList>
            <person name="Nguyen H.D."/>
            <person name="Samba Siva P."/>
            <person name="Cullis J."/>
            <person name="Levesque C.A."/>
            <person name="Hambleton S."/>
        </authorList>
    </citation>
    <scope>NUCLEOTIDE SEQUENCE</scope>
    <source>
        <strain evidence="1">DAOMC 236426</strain>
    </source>
</reference>
<evidence type="ECO:0000313" key="1">
    <source>
        <dbReference type="EMBL" id="KAE8236674.1"/>
    </source>
</evidence>
<dbReference type="SUPFAM" id="SSF56801">
    <property type="entry name" value="Acetyl-CoA synthetase-like"/>
    <property type="match status" value="1"/>
</dbReference>
<accession>A0A8X7MJ16</accession>
<proteinExistence type="predicted"/>
<protein>
    <submittedName>
        <fullName evidence="1">Uncharacterized protein</fullName>
    </submittedName>
</protein>
<name>A0A8X7MJ16_9BASI</name>
<evidence type="ECO:0000313" key="2">
    <source>
        <dbReference type="Proteomes" id="UP000077684"/>
    </source>
</evidence>
<feature type="non-terminal residue" evidence="1">
    <location>
        <position position="1"/>
    </location>
</feature>
<sequence>YLTSNSFSSSFPLLYDTFTKMQLAFEQSTSITLGPDSFSTLYVTSGSTTMPKGVRGRHRSLTHFFP</sequence>
<reference evidence="1" key="2">
    <citation type="journal article" date="2019" name="IMA Fungus">
        <title>Genome sequencing and comparison of five Tilletia species to identify candidate genes for the detection of regulated species infecting wheat.</title>
        <authorList>
            <person name="Nguyen H.D.T."/>
            <person name="Sultana T."/>
            <person name="Kesanakurti P."/>
            <person name="Hambleton S."/>
        </authorList>
    </citation>
    <scope>NUCLEOTIDE SEQUENCE</scope>
    <source>
        <strain evidence="1">DAOMC 236426</strain>
    </source>
</reference>
<comment type="caution">
    <text evidence="1">The sequence shown here is derived from an EMBL/GenBank/DDBJ whole genome shotgun (WGS) entry which is preliminary data.</text>
</comment>